<name>A0A918NA53_9GAMM</name>
<dbReference type="PANTHER" id="PTHR30613:SF1">
    <property type="entry name" value="DUF1479 DOMAIN PROTEIN (AFU_ORTHOLOGUE AFUA_5G09280)"/>
    <property type="match status" value="1"/>
</dbReference>
<organism evidence="1 2">
    <name type="scientific">Saccharospirillum salsuginis</name>
    <dbReference type="NCBI Taxonomy" id="418750"/>
    <lineage>
        <taxon>Bacteria</taxon>
        <taxon>Pseudomonadati</taxon>
        <taxon>Pseudomonadota</taxon>
        <taxon>Gammaproteobacteria</taxon>
        <taxon>Oceanospirillales</taxon>
        <taxon>Saccharospirillaceae</taxon>
        <taxon>Saccharospirillum</taxon>
    </lineage>
</organism>
<evidence type="ECO:0000313" key="2">
    <source>
        <dbReference type="Proteomes" id="UP000626148"/>
    </source>
</evidence>
<gene>
    <name evidence="1" type="primary">ybiU</name>
    <name evidence="1" type="ORF">GCM10007392_19980</name>
</gene>
<dbReference type="PANTHER" id="PTHR30613">
    <property type="entry name" value="UNCHARACTERIZED PROTEIN YBIU-RELATED"/>
    <property type="match status" value="1"/>
</dbReference>
<dbReference type="SUPFAM" id="SSF51197">
    <property type="entry name" value="Clavaminate synthase-like"/>
    <property type="match status" value="1"/>
</dbReference>
<dbReference type="Proteomes" id="UP000626148">
    <property type="component" value="Unassembled WGS sequence"/>
</dbReference>
<accession>A0A918NA53</accession>
<reference evidence="1" key="1">
    <citation type="journal article" date="2014" name="Int. J. Syst. Evol. Microbiol.">
        <title>Complete genome sequence of Corynebacterium casei LMG S-19264T (=DSM 44701T), isolated from a smear-ripened cheese.</title>
        <authorList>
            <consortium name="US DOE Joint Genome Institute (JGI-PGF)"/>
            <person name="Walter F."/>
            <person name="Albersmeier A."/>
            <person name="Kalinowski J."/>
            <person name="Ruckert C."/>
        </authorList>
    </citation>
    <scope>NUCLEOTIDE SEQUENCE</scope>
    <source>
        <strain evidence="1">KCTC 22169</strain>
    </source>
</reference>
<comment type="caution">
    <text evidence="1">The sequence shown here is derived from an EMBL/GenBank/DDBJ whole genome shotgun (WGS) entry which is preliminary data.</text>
</comment>
<dbReference type="InterPro" id="IPR027443">
    <property type="entry name" value="IPNS-like_sf"/>
</dbReference>
<evidence type="ECO:0000313" key="1">
    <source>
        <dbReference type="EMBL" id="GGX52608.1"/>
    </source>
</evidence>
<dbReference type="Gene3D" id="2.60.120.330">
    <property type="entry name" value="B-lactam Antibiotic, Isopenicillin N Synthase, Chain"/>
    <property type="match status" value="1"/>
</dbReference>
<dbReference type="InterPro" id="IPR010856">
    <property type="entry name" value="Gig2-like"/>
</dbReference>
<keyword evidence="2" id="KW-1185">Reference proteome</keyword>
<dbReference type="RefSeq" id="WP_189608389.1">
    <property type="nucleotide sequence ID" value="NZ_BMXR01000004.1"/>
</dbReference>
<dbReference type="Pfam" id="PF07350">
    <property type="entry name" value="Gig2-like"/>
    <property type="match status" value="1"/>
</dbReference>
<protein>
    <recommendedName>
        <fullName evidence="3">DUF1479 domain-containing protein</fullName>
    </recommendedName>
</protein>
<dbReference type="AlphaFoldDB" id="A0A918NA53"/>
<dbReference type="EMBL" id="BMXR01000004">
    <property type="protein sequence ID" value="GGX52608.1"/>
    <property type="molecule type" value="Genomic_DNA"/>
</dbReference>
<proteinExistence type="predicted"/>
<reference evidence="1" key="2">
    <citation type="submission" date="2020-09" db="EMBL/GenBank/DDBJ databases">
        <authorList>
            <person name="Sun Q."/>
            <person name="Kim S."/>
        </authorList>
    </citation>
    <scope>NUCLEOTIDE SEQUENCE</scope>
    <source>
        <strain evidence="1">KCTC 22169</strain>
    </source>
</reference>
<sequence>MTDTPFSATLPDDVPEAIRAMKRQLRDQIGDVQALFDEVSAFITSEIEDIEARKARGEPVWPVIDYADIEAGRVTDEEIRLLHRRGCAVIKGHFPAETARNWDRQLVDYVERNDFDNQYCGPGDDFFGTLAASRPEIYPIYWSPPQMEARQSERMAAVQVFLNRLWKHESNGQTWFDPTQNCIYPDRIRRRPPGTTSKGLGAHTDSGALERWLLPAYQKVFRHLYNGDFSQYDPWDAAYRTEVNEYAGGTTLCSSFRTFQGWTALSDMKHDQGVLFTIPIPAAMAYILLRPLLDDVPEDELCGVSPRRVLPVSEQWHPLLMRGKTTIPDVVAGDSVWWHCDVIHGVDPVEDQQGWGNVMYIPASPWCEKNVQYARQCKERFERGESPDDFPAEHYETEWEGRFRSSDLNTNGIRSFGI</sequence>
<evidence type="ECO:0008006" key="3">
    <source>
        <dbReference type="Google" id="ProtNLM"/>
    </source>
</evidence>